<evidence type="ECO:0000259" key="1">
    <source>
        <dbReference type="PROSITE" id="PS50927"/>
    </source>
</evidence>
<accession>A0A0F9QA59</accession>
<proteinExistence type="predicted"/>
<protein>
    <recommendedName>
        <fullName evidence="1">Bulb-type lectin domain-containing protein</fullName>
    </recommendedName>
</protein>
<dbReference type="EMBL" id="LAZR01002138">
    <property type="protein sequence ID" value="KKN33942.1"/>
    <property type="molecule type" value="Genomic_DNA"/>
</dbReference>
<sequence length="130" mass="13322">MSFWVSAPLVPTGTLTWCADFGNANRFGIPNGDPSTAGHASLNSNGNAVPVTGTLAELVWSSQSADATTVMKIFEGGPVGTLLETVTLSGSTGNAVLSAAVIIGQSLWLEFDAGTTPGESQWRVTIQPAV</sequence>
<evidence type="ECO:0000313" key="2">
    <source>
        <dbReference type="EMBL" id="KKN33942.1"/>
    </source>
</evidence>
<dbReference type="AlphaFoldDB" id="A0A0F9QA59"/>
<feature type="domain" description="Bulb-type lectin" evidence="1">
    <location>
        <begin position="1"/>
        <end position="110"/>
    </location>
</feature>
<dbReference type="InterPro" id="IPR001480">
    <property type="entry name" value="Bulb-type_lectin_dom"/>
</dbReference>
<dbReference type="PROSITE" id="PS50927">
    <property type="entry name" value="BULB_LECTIN"/>
    <property type="match status" value="1"/>
</dbReference>
<comment type="caution">
    <text evidence="2">The sequence shown here is derived from an EMBL/GenBank/DDBJ whole genome shotgun (WGS) entry which is preliminary data.</text>
</comment>
<reference evidence="2" key="1">
    <citation type="journal article" date="2015" name="Nature">
        <title>Complex archaea that bridge the gap between prokaryotes and eukaryotes.</title>
        <authorList>
            <person name="Spang A."/>
            <person name="Saw J.H."/>
            <person name="Jorgensen S.L."/>
            <person name="Zaremba-Niedzwiedzka K."/>
            <person name="Martijn J."/>
            <person name="Lind A.E."/>
            <person name="van Eijk R."/>
            <person name="Schleper C."/>
            <person name="Guy L."/>
            <person name="Ettema T.J."/>
        </authorList>
    </citation>
    <scope>NUCLEOTIDE SEQUENCE</scope>
</reference>
<organism evidence="2">
    <name type="scientific">marine sediment metagenome</name>
    <dbReference type="NCBI Taxonomy" id="412755"/>
    <lineage>
        <taxon>unclassified sequences</taxon>
        <taxon>metagenomes</taxon>
        <taxon>ecological metagenomes</taxon>
    </lineage>
</organism>
<name>A0A0F9QA59_9ZZZZ</name>
<gene>
    <name evidence="2" type="ORF">LCGC14_0798600</name>
</gene>